<dbReference type="Gene3D" id="3.30.1950.10">
    <property type="entry name" value="wza like domain"/>
    <property type="match status" value="1"/>
</dbReference>
<dbReference type="PANTHER" id="PTHR33619">
    <property type="entry name" value="POLYSACCHARIDE EXPORT PROTEIN GFCE-RELATED"/>
    <property type="match status" value="1"/>
</dbReference>
<protein>
    <submittedName>
        <fullName evidence="5">Polysaccharide export outer membrane protein</fullName>
    </submittedName>
</protein>
<comment type="caution">
    <text evidence="5">The sequence shown here is derived from an EMBL/GenBank/DDBJ whole genome shotgun (WGS) entry which is preliminary data.</text>
</comment>
<evidence type="ECO:0000313" key="5">
    <source>
        <dbReference type="EMBL" id="MBB5702855.1"/>
    </source>
</evidence>
<feature type="domain" description="AprE-like long alpha-helical hairpin" evidence="4">
    <location>
        <begin position="161"/>
        <end position="348"/>
    </location>
</feature>
<dbReference type="InterPro" id="IPR049712">
    <property type="entry name" value="Poly_export"/>
</dbReference>
<evidence type="ECO:0000256" key="1">
    <source>
        <dbReference type="ARBA" id="ARBA00022729"/>
    </source>
</evidence>
<feature type="domain" description="Polysaccharide export protein N-terminal" evidence="3">
    <location>
        <begin position="35"/>
        <end position="106"/>
    </location>
</feature>
<keyword evidence="1" id="KW-0732">Signal</keyword>
<feature type="coiled-coil region" evidence="2">
    <location>
        <begin position="223"/>
        <end position="250"/>
    </location>
</feature>
<dbReference type="EMBL" id="JACIJG010000009">
    <property type="protein sequence ID" value="MBB5702855.1"/>
    <property type="molecule type" value="Genomic_DNA"/>
</dbReference>
<sequence>MTIRACSKTRLVWLRMAVSGLILMGSGIGGAFAAGQLYKVGANDVLQVTVYGQPSLTGLYPVDVDGNIGYPVVGNISVSGLSTPEIGERIANALSQHIPGLTVTATISQYAPVYVVGDVKLPGKYEFRPGMVALQLMVLGGGAGKGEAPAVTAGMQLISVQQEYADLQMQLVAMSIRRARLEAELNGTDFSYDLAAKSPADKETAALTGHMLDGEKTLFDVRRNNLAAERQGLEAQAQSYADEIRTLQQSIRLHDAEIGLLQENVDSSKSLVEKGLAARSSLRDMERDLSATRRAALELASFLARARQNQLAVQQRIAGLEETRRSEAATSLQEVDLNVARMERRSAAQLQTMAEIARSSGNISSSDMRRKLIFTISRSVDGTFQEIAASERSEILPGDILRVELDMSRIGASPS</sequence>
<evidence type="ECO:0000259" key="4">
    <source>
        <dbReference type="Pfam" id="PF25994"/>
    </source>
</evidence>
<dbReference type="InterPro" id="IPR003715">
    <property type="entry name" value="Poly_export_N"/>
</dbReference>
<dbReference type="Gene3D" id="3.10.560.10">
    <property type="entry name" value="Outer membrane lipoprotein wza domain like"/>
    <property type="match status" value="1"/>
</dbReference>
<dbReference type="Proteomes" id="UP000555546">
    <property type="component" value="Unassembled WGS sequence"/>
</dbReference>
<keyword evidence="2" id="KW-0175">Coiled coil</keyword>
<gene>
    <name evidence="5" type="ORF">FHS76_002744</name>
</gene>
<name>A0A7W9EN83_9HYPH</name>
<accession>A0A7W9EN83</accession>
<dbReference type="AlphaFoldDB" id="A0A7W9EN83"/>
<dbReference type="PANTHER" id="PTHR33619:SF3">
    <property type="entry name" value="POLYSACCHARIDE EXPORT PROTEIN GFCE-RELATED"/>
    <property type="match status" value="1"/>
</dbReference>
<evidence type="ECO:0000259" key="3">
    <source>
        <dbReference type="Pfam" id="PF02563"/>
    </source>
</evidence>
<proteinExistence type="predicted"/>
<reference evidence="5 6" key="1">
    <citation type="submission" date="2020-08" db="EMBL/GenBank/DDBJ databases">
        <title>Genomic Encyclopedia of Type Strains, Phase IV (KMG-IV): sequencing the most valuable type-strain genomes for metagenomic binning, comparative biology and taxonomic classification.</title>
        <authorList>
            <person name="Goeker M."/>
        </authorList>
    </citation>
    <scope>NUCLEOTIDE SEQUENCE [LARGE SCALE GENOMIC DNA]</scope>
    <source>
        <strain evidence="5 6">DSM 26944</strain>
    </source>
</reference>
<dbReference type="Pfam" id="PF02563">
    <property type="entry name" value="Poly_export"/>
    <property type="match status" value="1"/>
</dbReference>
<dbReference type="Pfam" id="PF25994">
    <property type="entry name" value="HH_AprE"/>
    <property type="match status" value="1"/>
</dbReference>
<evidence type="ECO:0000256" key="2">
    <source>
        <dbReference type="SAM" id="Coils"/>
    </source>
</evidence>
<evidence type="ECO:0000313" key="6">
    <source>
        <dbReference type="Proteomes" id="UP000555546"/>
    </source>
</evidence>
<organism evidence="5 6">
    <name type="scientific">Brucella daejeonensis</name>
    <dbReference type="NCBI Taxonomy" id="659015"/>
    <lineage>
        <taxon>Bacteria</taxon>
        <taxon>Pseudomonadati</taxon>
        <taxon>Pseudomonadota</taxon>
        <taxon>Alphaproteobacteria</taxon>
        <taxon>Hyphomicrobiales</taxon>
        <taxon>Brucellaceae</taxon>
        <taxon>Brucella/Ochrobactrum group</taxon>
        <taxon>Brucella</taxon>
    </lineage>
</organism>
<dbReference type="GO" id="GO:0015159">
    <property type="term" value="F:polysaccharide transmembrane transporter activity"/>
    <property type="evidence" value="ECO:0007669"/>
    <property type="project" value="InterPro"/>
</dbReference>
<dbReference type="InterPro" id="IPR058781">
    <property type="entry name" value="HH_AprE-like"/>
</dbReference>
<keyword evidence="6" id="KW-1185">Reference proteome</keyword>